<reference evidence="1" key="1">
    <citation type="submission" date="2023-08" db="EMBL/GenBank/DDBJ databases">
        <authorList>
            <person name="Alioto T."/>
            <person name="Alioto T."/>
            <person name="Gomez Garrido J."/>
        </authorList>
    </citation>
    <scope>NUCLEOTIDE SEQUENCE</scope>
</reference>
<evidence type="ECO:0000313" key="1">
    <source>
        <dbReference type="EMBL" id="CAI9723979.1"/>
    </source>
</evidence>
<gene>
    <name evidence="1" type="ORF">OCTVUL_1B018520</name>
</gene>
<dbReference type="Proteomes" id="UP001162480">
    <property type="component" value="Chromosome 6"/>
</dbReference>
<dbReference type="AlphaFoldDB" id="A0AA36F4E5"/>
<accession>A0AA36F4E5</accession>
<evidence type="ECO:0000313" key="2">
    <source>
        <dbReference type="Proteomes" id="UP001162480"/>
    </source>
</evidence>
<name>A0AA36F4E5_OCTVU</name>
<proteinExistence type="predicted"/>
<protein>
    <submittedName>
        <fullName evidence="1">Uncharacterized protein</fullName>
    </submittedName>
</protein>
<sequence length="66" mass="7173">MKQNYYIKRTNENHLLALSISLGLAEVNSVPNIYCHHTICFITCKSADVAVPSGLSRCLPPGVGLT</sequence>
<organism evidence="1 2">
    <name type="scientific">Octopus vulgaris</name>
    <name type="common">Common octopus</name>
    <dbReference type="NCBI Taxonomy" id="6645"/>
    <lineage>
        <taxon>Eukaryota</taxon>
        <taxon>Metazoa</taxon>
        <taxon>Spiralia</taxon>
        <taxon>Lophotrochozoa</taxon>
        <taxon>Mollusca</taxon>
        <taxon>Cephalopoda</taxon>
        <taxon>Coleoidea</taxon>
        <taxon>Octopodiformes</taxon>
        <taxon>Octopoda</taxon>
        <taxon>Incirrata</taxon>
        <taxon>Octopodidae</taxon>
        <taxon>Octopus</taxon>
    </lineage>
</organism>
<dbReference type="EMBL" id="OX597819">
    <property type="protein sequence ID" value="CAI9723979.1"/>
    <property type="molecule type" value="Genomic_DNA"/>
</dbReference>
<keyword evidence="2" id="KW-1185">Reference proteome</keyword>